<dbReference type="EMBL" id="VFPQ01000001">
    <property type="protein sequence ID" value="TQM76371.1"/>
    <property type="molecule type" value="Genomic_DNA"/>
</dbReference>
<gene>
    <name evidence="1" type="ORF">FHX40_3105</name>
</gene>
<name>A0A543J0L9_9ACTN</name>
<evidence type="ECO:0000313" key="1">
    <source>
        <dbReference type="EMBL" id="TQM76371.1"/>
    </source>
</evidence>
<protein>
    <submittedName>
        <fullName evidence="1">Uncharacterized protein</fullName>
    </submittedName>
</protein>
<reference evidence="1 2" key="1">
    <citation type="submission" date="2019-06" db="EMBL/GenBank/DDBJ databases">
        <title>Sequencing the genomes of 1000 actinobacteria strains.</title>
        <authorList>
            <person name="Klenk H.-P."/>
        </authorList>
    </citation>
    <scope>NUCLEOTIDE SEQUENCE [LARGE SCALE GENOMIC DNA]</scope>
    <source>
        <strain evidence="1 2">DSM 43186</strain>
    </source>
</reference>
<keyword evidence="2" id="KW-1185">Reference proteome</keyword>
<evidence type="ECO:0000313" key="2">
    <source>
        <dbReference type="Proteomes" id="UP000319213"/>
    </source>
</evidence>
<dbReference type="AlphaFoldDB" id="A0A543J0L9"/>
<organism evidence="1 2">
    <name type="scientific">Thermopolyspora flexuosa</name>
    <dbReference type="NCBI Taxonomy" id="103836"/>
    <lineage>
        <taxon>Bacteria</taxon>
        <taxon>Bacillati</taxon>
        <taxon>Actinomycetota</taxon>
        <taxon>Actinomycetes</taxon>
        <taxon>Streptosporangiales</taxon>
        <taxon>Streptosporangiaceae</taxon>
        <taxon>Thermopolyspora</taxon>
    </lineage>
</organism>
<accession>A0A543J0L9</accession>
<sequence length="534" mass="58507">MSGEGYAIVLRCRSWSEALRAKRFTWDQIADVIALVHEVGPLRCYRLAHGRTAVDVVDELNALDPAGTATLREGRLYDFEAWPAAGRRPTARVLALLAQVYQTRARNLLTGEVFATYSAHDRDVIDRADFRHLDPFQPFSSCPVQQQRVSMDDEAHPGGPRRVTARSAAEAAALSVESCTALFRAVSAEEADMKRRELLLELSLALGGAPALALLRQLDPDEEARLARVVRAQGRVDAETVATIEKLIARCRRLDDTYGPAKVLSVVEAQRKLVARLLGTQSLLPGLRARLVHAYAELAQLAGYLHYDRLDYPAAERAFDAGLEAAHETGDAVLVAYIHHWHSWMAAFRGDAGTALDHAFATQGWTRRGGSDLVRACNAVSSAWAHGLAGQATEALRGLEAAKSWADRPTSIEPPYLYWVRESRGMEGASCFVYTALGNARKAADTAASQLKALGSGYTRERAFGLIHHGMALIQSKEIPAATAKLSEAVTIMRTHSSARLAHMLTQARQRLEPWSDNAHVRSLDERLRSVAVA</sequence>
<proteinExistence type="predicted"/>
<dbReference type="Proteomes" id="UP000319213">
    <property type="component" value="Unassembled WGS sequence"/>
</dbReference>
<comment type="caution">
    <text evidence="1">The sequence shown here is derived from an EMBL/GenBank/DDBJ whole genome shotgun (WGS) entry which is preliminary data.</text>
</comment>